<evidence type="ECO:0000259" key="11">
    <source>
        <dbReference type="PROSITE" id="PS51263"/>
    </source>
</evidence>
<dbReference type="Pfam" id="PF00241">
    <property type="entry name" value="Cofilin_ADF"/>
    <property type="match status" value="2"/>
</dbReference>
<evidence type="ECO:0000256" key="1">
    <source>
        <dbReference type="ARBA" id="ARBA00004245"/>
    </source>
</evidence>
<feature type="domain" description="ADF-H" evidence="11">
    <location>
        <begin position="1"/>
        <end position="139"/>
    </location>
</feature>
<dbReference type="CDD" id="cd11284">
    <property type="entry name" value="ADF_Twf-C_like"/>
    <property type="match status" value="1"/>
</dbReference>
<name>A0ABD2MTB2_9CUCU</name>
<evidence type="ECO:0000256" key="3">
    <source>
        <dbReference type="ARBA" id="ARBA00009557"/>
    </source>
</evidence>
<proteinExistence type="inferred from homology"/>
<dbReference type="PROSITE" id="PS51263">
    <property type="entry name" value="ADF_H"/>
    <property type="match status" value="2"/>
</dbReference>
<dbReference type="GO" id="GO:0005856">
    <property type="term" value="C:cytoskeleton"/>
    <property type="evidence" value="ECO:0007669"/>
    <property type="project" value="UniProtKB-SubCell"/>
</dbReference>
<keyword evidence="7" id="KW-0206">Cytoskeleton</keyword>
<accession>A0ABD2MTB2</accession>
<dbReference type="SUPFAM" id="SSF55753">
    <property type="entry name" value="Actin depolymerizing proteins"/>
    <property type="match status" value="2"/>
</dbReference>
<keyword evidence="13" id="KW-1185">Reference proteome</keyword>
<evidence type="ECO:0000256" key="6">
    <source>
        <dbReference type="ARBA" id="ARBA00023203"/>
    </source>
</evidence>
<evidence type="ECO:0000313" key="13">
    <source>
        <dbReference type="Proteomes" id="UP001516400"/>
    </source>
</evidence>
<dbReference type="InterPro" id="IPR028458">
    <property type="entry name" value="Twinfilin"/>
</dbReference>
<keyword evidence="4" id="KW-0963">Cytoplasm</keyword>
<evidence type="ECO:0000313" key="12">
    <source>
        <dbReference type="EMBL" id="KAL3269336.1"/>
    </source>
</evidence>
<gene>
    <name evidence="12" type="ORF">HHI36_008408</name>
</gene>
<dbReference type="FunFam" id="3.40.20.10:FF:000007">
    <property type="entry name" value="Twinfilin-1 isoform 1"/>
    <property type="match status" value="1"/>
</dbReference>
<evidence type="ECO:0000256" key="8">
    <source>
        <dbReference type="ARBA" id="ARBA00038532"/>
    </source>
</evidence>
<dbReference type="EMBL" id="JABFTP020000021">
    <property type="protein sequence ID" value="KAL3269336.1"/>
    <property type="molecule type" value="Genomic_DNA"/>
</dbReference>
<dbReference type="AlphaFoldDB" id="A0ABD2MTB2"/>
<dbReference type="InterPro" id="IPR002108">
    <property type="entry name" value="ADF-H"/>
</dbReference>
<comment type="subunit">
    <text evidence="8">Interacts with G-actin; ADP-actin form.</text>
</comment>
<dbReference type="SMART" id="SM00102">
    <property type="entry name" value="ADF"/>
    <property type="match status" value="2"/>
</dbReference>
<dbReference type="Gene3D" id="3.40.20.10">
    <property type="entry name" value="Severin"/>
    <property type="match status" value="2"/>
</dbReference>
<evidence type="ECO:0000256" key="7">
    <source>
        <dbReference type="ARBA" id="ARBA00023212"/>
    </source>
</evidence>
<protein>
    <recommendedName>
        <fullName evidence="10">Twinfilin</fullName>
    </recommendedName>
</protein>
<comment type="subcellular location">
    <subcellularLocation>
        <location evidence="2">Cytoplasm</location>
        <location evidence="2">Cell cortex</location>
    </subcellularLocation>
    <subcellularLocation>
        <location evidence="1">Cytoplasm</location>
        <location evidence="1">Cytoskeleton</location>
    </subcellularLocation>
</comment>
<evidence type="ECO:0000256" key="2">
    <source>
        <dbReference type="ARBA" id="ARBA00004544"/>
    </source>
</evidence>
<dbReference type="InterPro" id="IPR029006">
    <property type="entry name" value="ADF-H/Gelsolin-like_dom_sf"/>
</dbReference>
<dbReference type="CDD" id="cd11285">
    <property type="entry name" value="ADF_Twf-N_like"/>
    <property type="match status" value="1"/>
</dbReference>
<keyword evidence="5" id="KW-0677">Repeat</keyword>
<feature type="domain" description="ADF-H" evidence="11">
    <location>
        <begin position="177"/>
        <end position="282"/>
    </location>
</feature>
<comment type="function">
    <text evidence="9">Actin-binding protein involved in motile and morphological processes. Inhibits actin polymerization, likely by sequestering G-actin.</text>
</comment>
<comment type="similarity">
    <text evidence="3">Belongs to the actin-binding proteins ADF family. Twinfilin subfamily.</text>
</comment>
<evidence type="ECO:0000256" key="9">
    <source>
        <dbReference type="ARBA" id="ARBA00056419"/>
    </source>
</evidence>
<dbReference type="GO" id="GO:0003779">
    <property type="term" value="F:actin binding"/>
    <property type="evidence" value="ECO:0007669"/>
    <property type="project" value="UniProtKB-KW"/>
</dbReference>
<comment type="caution">
    <text evidence="12">The sequence shown here is derived from an EMBL/GenBank/DDBJ whole genome shotgun (WGS) entry which is preliminary data.</text>
</comment>
<sequence length="282" mass="32624">MSHQTGIHANEDLKKFFAKSRDGSVRLFKVSIKNEELILSDYSLVKSNWEDDFDKFILPLIEDDQPCYIIYRLDTKVDANYEWLFISWSPDSAPVRQKMLYASTKATFKLEFGSAQIKEEIHGTVKSDITLNGYFKYKKNAVAPAPLTSREEELQEIRRSEVHTDYSVDSKQQTLSGVAFPVTESAKNAIQDMINGSYDYLQFKIDMENEQIDLSFAGNVSIDKLPSKIPLDSARYHLFKFRHTHEGDYMENIVFIYSMPGYNCPIRERMLYSSCKNPLLIQ</sequence>
<evidence type="ECO:0000256" key="4">
    <source>
        <dbReference type="ARBA" id="ARBA00022490"/>
    </source>
</evidence>
<dbReference type="PANTHER" id="PTHR13759:SF1">
    <property type="entry name" value="TWINFILIN"/>
    <property type="match status" value="1"/>
</dbReference>
<reference evidence="12 13" key="1">
    <citation type="journal article" date="2021" name="BMC Biol.">
        <title>Horizontally acquired antibacterial genes associated with adaptive radiation of ladybird beetles.</title>
        <authorList>
            <person name="Li H.S."/>
            <person name="Tang X.F."/>
            <person name="Huang Y.H."/>
            <person name="Xu Z.Y."/>
            <person name="Chen M.L."/>
            <person name="Du X.Y."/>
            <person name="Qiu B.Y."/>
            <person name="Chen P.T."/>
            <person name="Zhang W."/>
            <person name="Slipinski A."/>
            <person name="Escalona H.E."/>
            <person name="Waterhouse R.M."/>
            <person name="Zwick A."/>
            <person name="Pang H."/>
        </authorList>
    </citation>
    <scope>NUCLEOTIDE SEQUENCE [LARGE SCALE GENOMIC DNA]</scope>
    <source>
        <strain evidence="12">SYSU2018</strain>
    </source>
</reference>
<dbReference type="Proteomes" id="UP001516400">
    <property type="component" value="Unassembled WGS sequence"/>
</dbReference>
<dbReference type="PANTHER" id="PTHR13759">
    <property type="entry name" value="TWINFILIN"/>
    <property type="match status" value="1"/>
</dbReference>
<organism evidence="12 13">
    <name type="scientific">Cryptolaemus montrouzieri</name>
    <dbReference type="NCBI Taxonomy" id="559131"/>
    <lineage>
        <taxon>Eukaryota</taxon>
        <taxon>Metazoa</taxon>
        <taxon>Ecdysozoa</taxon>
        <taxon>Arthropoda</taxon>
        <taxon>Hexapoda</taxon>
        <taxon>Insecta</taxon>
        <taxon>Pterygota</taxon>
        <taxon>Neoptera</taxon>
        <taxon>Endopterygota</taxon>
        <taxon>Coleoptera</taxon>
        <taxon>Polyphaga</taxon>
        <taxon>Cucujiformia</taxon>
        <taxon>Coccinelloidea</taxon>
        <taxon>Coccinellidae</taxon>
        <taxon>Scymninae</taxon>
        <taxon>Scymnini</taxon>
        <taxon>Cryptolaemus</taxon>
    </lineage>
</organism>
<evidence type="ECO:0000256" key="5">
    <source>
        <dbReference type="ARBA" id="ARBA00022737"/>
    </source>
</evidence>
<evidence type="ECO:0000256" key="10">
    <source>
        <dbReference type="ARBA" id="ARBA00069496"/>
    </source>
</evidence>
<dbReference type="GO" id="GO:0005938">
    <property type="term" value="C:cell cortex"/>
    <property type="evidence" value="ECO:0007669"/>
    <property type="project" value="UniProtKB-SubCell"/>
</dbReference>
<dbReference type="FunFam" id="3.40.20.10:FF:000042">
    <property type="entry name" value="Actin depolymerizing protein"/>
    <property type="match status" value="1"/>
</dbReference>
<keyword evidence="6" id="KW-0009">Actin-binding</keyword>